<keyword evidence="11" id="KW-1185">Reference proteome</keyword>
<protein>
    <submittedName>
        <fullName evidence="10">Bestrophin family ion channel</fullName>
    </submittedName>
</protein>
<comment type="caution">
    <text evidence="10">The sequence shown here is derived from an EMBL/GenBank/DDBJ whole genome shotgun (WGS) entry which is preliminary data.</text>
</comment>
<evidence type="ECO:0000313" key="10">
    <source>
        <dbReference type="EMBL" id="GAA4397370.1"/>
    </source>
</evidence>
<evidence type="ECO:0000256" key="1">
    <source>
        <dbReference type="ARBA" id="ARBA00004651"/>
    </source>
</evidence>
<evidence type="ECO:0000256" key="4">
    <source>
        <dbReference type="ARBA" id="ARBA00022692"/>
    </source>
</evidence>
<evidence type="ECO:0000313" key="11">
    <source>
        <dbReference type="Proteomes" id="UP001500936"/>
    </source>
</evidence>
<evidence type="ECO:0000256" key="7">
    <source>
        <dbReference type="ARBA" id="ARBA00023136"/>
    </source>
</evidence>
<evidence type="ECO:0000256" key="6">
    <source>
        <dbReference type="ARBA" id="ARBA00023065"/>
    </source>
</evidence>
<feature type="transmembrane region" description="Helical" evidence="9">
    <location>
        <begin position="59"/>
        <end position="78"/>
    </location>
</feature>
<keyword evidence="2" id="KW-0813">Transport</keyword>
<name>A0ABP8JX82_9BACT</name>
<dbReference type="PANTHER" id="PTHR33281">
    <property type="entry name" value="UPF0187 PROTEIN YNEE"/>
    <property type="match status" value="1"/>
</dbReference>
<keyword evidence="7 9" id="KW-0472">Membrane</keyword>
<accession>A0ABP8JX82</accession>
<organism evidence="10 11">
    <name type="scientific">Nibrella viscosa</name>
    <dbReference type="NCBI Taxonomy" id="1084524"/>
    <lineage>
        <taxon>Bacteria</taxon>
        <taxon>Pseudomonadati</taxon>
        <taxon>Bacteroidota</taxon>
        <taxon>Cytophagia</taxon>
        <taxon>Cytophagales</taxon>
        <taxon>Spirosomataceae</taxon>
        <taxon>Nibrella</taxon>
    </lineage>
</organism>
<evidence type="ECO:0000256" key="9">
    <source>
        <dbReference type="SAM" id="Phobius"/>
    </source>
</evidence>
<feature type="transmembrane region" description="Helical" evidence="9">
    <location>
        <begin position="278"/>
        <end position="297"/>
    </location>
</feature>
<evidence type="ECO:0000256" key="3">
    <source>
        <dbReference type="ARBA" id="ARBA00022475"/>
    </source>
</evidence>
<evidence type="ECO:0000256" key="5">
    <source>
        <dbReference type="ARBA" id="ARBA00022989"/>
    </source>
</evidence>
<dbReference type="InterPro" id="IPR044669">
    <property type="entry name" value="YneE/VCCN1/2-like"/>
</dbReference>
<keyword evidence="3" id="KW-1003">Cell membrane</keyword>
<proteinExistence type="inferred from homology"/>
<dbReference type="EMBL" id="BAABHB010000001">
    <property type="protein sequence ID" value="GAA4397370.1"/>
    <property type="molecule type" value="Genomic_DNA"/>
</dbReference>
<dbReference type="Proteomes" id="UP001500936">
    <property type="component" value="Unassembled WGS sequence"/>
</dbReference>
<feature type="transmembrane region" description="Helical" evidence="9">
    <location>
        <begin position="36"/>
        <end position="53"/>
    </location>
</feature>
<sequence>MLATSTYVSFRFKLTLMHAGRKYTFLEFIIWTRRDIYNLLILSIIPTVLYHVAGFTFLALTWVPIALLGTAVAFIVGFKNNASYNRLWEARQIYGGIINNSRAFGVMVRDFLPAGQAEEVRPLFYRHFAWLTALRFQLREPRTWENVDQANNREYQRVYIIPERESTLAQELLPYLSEEEYNYVLTKKNRATQLMALQSKHINALGSVLNDFQLMQLQTAITQFYDLQGRVERIKNFPYPRNFSSVATILLYLFVVLVPFGLLKEFNAMGQGTFLEGYTVWFNVPFATLLNWVFLSLDRVGESSANPFEGGANDVPITNISRTIEIDMRDMLDEKDLPPPIVAIHNILM</sequence>
<dbReference type="PANTHER" id="PTHR33281:SF19">
    <property type="entry name" value="VOLTAGE-DEPENDENT ANION CHANNEL-FORMING PROTEIN YNEE"/>
    <property type="match status" value="1"/>
</dbReference>
<dbReference type="Pfam" id="PF25539">
    <property type="entry name" value="Bestrophin_2"/>
    <property type="match status" value="1"/>
</dbReference>
<evidence type="ECO:0000256" key="2">
    <source>
        <dbReference type="ARBA" id="ARBA00022448"/>
    </source>
</evidence>
<keyword evidence="6" id="KW-0406">Ion transport</keyword>
<keyword evidence="4 9" id="KW-0812">Transmembrane</keyword>
<evidence type="ECO:0000256" key="8">
    <source>
        <dbReference type="ARBA" id="ARBA00034708"/>
    </source>
</evidence>
<comment type="subcellular location">
    <subcellularLocation>
        <location evidence="1">Cell membrane</location>
        <topology evidence="1">Multi-pass membrane protein</topology>
    </subcellularLocation>
</comment>
<feature type="transmembrane region" description="Helical" evidence="9">
    <location>
        <begin position="243"/>
        <end position="263"/>
    </location>
</feature>
<keyword evidence="5 9" id="KW-1133">Transmembrane helix</keyword>
<reference evidence="11" key="1">
    <citation type="journal article" date="2019" name="Int. J. Syst. Evol. Microbiol.">
        <title>The Global Catalogue of Microorganisms (GCM) 10K type strain sequencing project: providing services to taxonomists for standard genome sequencing and annotation.</title>
        <authorList>
            <consortium name="The Broad Institute Genomics Platform"/>
            <consortium name="The Broad Institute Genome Sequencing Center for Infectious Disease"/>
            <person name="Wu L."/>
            <person name="Ma J."/>
        </authorList>
    </citation>
    <scope>NUCLEOTIDE SEQUENCE [LARGE SCALE GENOMIC DNA]</scope>
    <source>
        <strain evidence="11">JCM 17925</strain>
    </source>
</reference>
<comment type="similarity">
    <text evidence="8">Belongs to the anion channel-forming bestrophin (TC 1.A.46) family.</text>
</comment>
<gene>
    <name evidence="10" type="ORF">GCM10023187_06730</name>
</gene>